<dbReference type="RefSeq" id="WP_345697931.1">
    <property type="nucleotide sequence ID" value="NZ_BAABIS010000001.1"/>
</dbReference>
<gene>
    <name evidence="1" type="ORF">GCM10023235_36780</name>
</gene>
<dbReference type="EMBL" id="BAABIS010000001">
    <property type="protein sequence ID" value="GAA4855911.1"/>
    <property type="molecule type" value="Genomic_DNA"/>
</dbReference>
<reference evidence="2" key="1">
    <citation type="journal article" date="2019" name="Int. J. Syst. Evol. Microbiol.">
        <title>The Global Catalogue of Microorganisms (GCM) 10K type strain sequencing project: providing services to taxonomists for standard genome sequencing and annotation.</title>
        <authorList>
            <consortium name="The Broad Institute Genomics Platform"/>
            <consortium name="The Broad Institute Genome Sequencing Center for Infectious Disease"/>
            <person name="Wu L."/>
            <person name="Ma J."/>
        </authorList>
    </citation>
    <scope>NUCLEOTIDE SEQUENCE [LARGE SCALE GENOMIC DNA]</scope>
    <source>
        <strain evidence="2">JCM 13006</strain>
    </source>
</reference>
<dbReference type="InterPro" id="IPR023214">
    <property type="entry name" value="HAD_sf"/>
</dbReference>
<keyword evidence="2" id="KW-1185">Reference proteome</keyword>
<proteinExistence type="predicted"/>
<evidence type="ECO:0000313" key="1">
    <source>
        <dbReference type="EMBL" id="GAA4855911.1"/>
    </source>
</evidence>
<name>A0ABP9DQZ8_9ACTN</name>
<dbReference type="Gene3D" id="3.40.50.1000">
    <property type="entry name" value="HAD superfamily/HAD-like"/>
    <property type="match status" value="1"/>
</dbReference>
<evidence type="ECO:0000313" key="2">
    <source>
        <dbReference type="Proteomes" id="UP001501752"/>
    </source>
</evidence>
<protein>
    <submittedName>
        <fullName evidence="1">Uncharacterized protein</fullName>
    </submittedName>
</protein>
<accession>A0ABP9DQZ8</accession>
<comment type="caution">
    <text evidence="1">The sequence shown here is derived from an EMBL/GenBank/DDBJ whole genome shotgun (WGS) entry which is preliminary data.</text>
</comment>
<sequence length="148" mass="15994">MAELRRAAFFDLREGVTDSAALAADAMIRHREAGDLVVHMVHRIEEEPPDGRPEGAPDLLLYVENDLGHGIGPEVRSPFGARLGAVVEFMARLGLSPTRCFGYGDHLDAAGMLCVVGNPRVLGQDPEIIEYARERGWPTSGDSTIGIS</sequence>
<organism evidence="1 2">
    <name type="scientific">Kitasatospora terrestris</name>
    <dbReference type="NCBI Taxonomy" id="258051"/>
    <lineage>
        <taxon>Bacteria</taxon>
        <taxon>Bacillati</taxon>
        <taxon>Actinomycetota</taxon>
        <taxon>Actinomycetes</taxon>
        <taxon>Kitasatosporales</taxon>
        <taxon>Streptomycetaceae</taxon>
        <taxon>Kitasatospora</taxon>
    </lineage>
</organism>
<dbReference type="Proteomes" id="UP001501752">
    <property type="component" value="Unassembled WGS sequence"/>
</dbReference>